<organism evidence="3 4">
    <name type="scientific">Coprinellus micaceus</name>
    <name type="common">Glistening ink-cap mushroom</name>
    <name type="synonym">Coprinus micaceus</name>
    <dbReference type="NCBI Taxonomy" id="71717"/>
    <lineage>
        <taxon>Eukaryota</taxon>
        <taxon>Fungi</taxon>
        <taxon>Dikarya</taxon>
        <taxon>Basidiomycota</taxon>
        <taxon>Agaricomycotina</taxon>
        <taxon>Agaricomycetes</taxon>
        <taxon>Agaricomycetidae</taxon>
        <taxon>Agaricales</taxon>
        <taxon>Agaricineae</taxon>
        <taxon>Psathyrellaceae</taxon>
        <taxon>Coprinellus</taxon>
    </lineage>
</organism>
<dbReference type="OrthoDB" id="270284at2759"/>
<dbReference type="AlphaFoldDB" id="A0A4Y7TG73"/>
<sequence>MAPASKPAKKAPRGKMEKIFHPSSRKAGQLVRKAHRTDKLKSLASKRKEKNGLEVNVYAYFHHFLPNEGVLTLSQLHELIRDGWLSRHDEELAAEKAQRRSGRPKSKREVDLEDEKGREWEDYRTGIEVIDLTNEANVALFRQWNQKDVAYIDLLRFIRIFSGEPERFVVSRPGKHVTLTASNPDQAMDVEVK</sequence>
<evidence type="ECO:0000313" key="4">
    <source>
        <dbReference type="Proteomes" id="UP000298030"/>
    </source>
</evidence>
<dbReference type="STRING" id="71717.A0A4Y7TG73"/>
<dbReference type="InterPro" id="IPR021346">
    <property type="entry name" value="Tma16"/>
</dbReference>
<evidence type="ECO:0000256" key="2">
    <source>
        <dbReference type="SAM" id="MobiDB-lite"/>
    </source>
</evidence>
<evidence type="ECO:0000256" key="1">
    <source>
        <dbReference type="ARBA" id="ARBA00034127"/>
    </source>
</evidence>
<comment type="similarity">
    <text evidence="1">Belongs to the TMA16 family.</text>
</comment>
<name>A0A4Y7TG73_COPMI</name>
<dbReference type="InterPro" id="IPR038356">
    <property type="entry name" value="Tma16_sf"/>
</dbReference>
<feature type="region of interest" description="Disordered" evidence="2">
    <location>
        <begin position="1"/>
        <end position="39"/>
    </location>
</feature>
<dbReference type="PANTHER" id="PTHR13349">
    <property type="entry name" value="TRANSLATION MACHINERY-ASSOCIATED PROTEIN 16"/>
    <property type="match status" value="1"/>
</dbReference>
<dbReference type="PANTHER" id="PTHR13349:SF2">
    <property type="entry name" value="TRANSLATION MACHINERY-ASSOCIATED PROTEIN 16"/>
    <property type="match status" value="1"/>
</dbReference>
<reference evidence="3 4" key="1">
    <citation type="journal article" date="2019" name="Nat. Ecol. Evol.">
        <title>Megaphylogeny resolves global patterns of mushroom evolution.</title>
        <authorList>
            <person name="Varga T."/>
            <person name="Krizsan K."/>
            <person name="Foldi C."/>
            <person name="Dima B."/>
            <person name="Sanchez-Garcia M."/>
            <person name="Sanchez-Ramirez S."/>
            <person name="Szollosi G.J."/>
            <person name="Szarkandi J.G."/>
            <person name="Papp V."/>
            <person name="Albert L."/>
            <person name="Andreopoulos W."/>
            <person name="Angelini C."/>
            <person name="Antonin V."/>
            <person name="Barry K.W."/>
            <person name="Bougher N.L."/>
            <person name="Buchanan P."/>
            <person name="Buyck B."/>
            <person name="Bense V."/>
            <person name="Catcheside P."/>
            <person name="Chovatia M."/>
            <person name="Cooper J."/>
            <person name="Damon W."/>
            <person name="Desjardin D."/>
            <person name="Finy P."/>
            <person name="Geml J."/>
            <person name="Haridas S."/>
            <person name="Hughes K."/>
            <person name="Justo A."/>
            <person name="Karasinski D."/>
            <person name="Kautmanova I."/>
            <person name="Kiss B."/>
            <person name="Kocsube S."/>
            <person name="Kotiranta H."/>
            <person name="LaButti K.M."/>
            <person name="Lechner B.E."/>
            <person name="Liimatainen K."/>
            <person name="Lipzen A."/>
            <person name="Lukacs Z."/>
            <person name="Mihaltcheva S."/>
            <person name="Morgado L.N."/>
            <person name="Niskanen T."/>
            <person name="Noordeloos M.E."/>
            <person name="Ohm R.A."/>
            <person name="Ortiz-Santana B."/>
            <person name="Ovrebo C."/>
            <person name="Racz N."/>
            <person name="Riley R."/>
            <person name="Savchenko A."/>
            <person name="Shiryaev A."/>
            <person name="Soop K."/>
            <person name="Spirin V."/>
            <person name="Szebenyi C."/>
            <person name="Tomsovsky M."/>
            <person name="Tulloss R.E."/>
            <person name="Uehling J."/>
            <person name="Grigoriev I.V."/>
            <person name="Vagvolgyi C."/>
            <person name="Papp T."/>
            <person name="Martin F.M."/>
            <person name="Miettinen O."/>
            <person name="Hibbett D.S."/>
            <person name="Nagy L.G."/>
        </authorList>
    </citation>
    <scope>NUCLEOTIDE SEQUENCE [LARGE SCALE GENOMIC DNA]</scope>
    <source>
        <strain evidence="3 4">FP101781</strain>
    </source>
</reference>
<protein>
    <recommendedName>
        <fullName evidence="5">Translation machinery-associated protein 16</fullName>
    </recommendedName>
</protein>
<gene>
    <name evidence="3" type="ORF">FA13DRAFT_1627220</name>
</gene>
<accession>A0A4Y7TG73</accession>
<proteinExistence type="inferred from homology"/>
<evidence type="ECO:0000313" key="3">
    <source>
        <dbReference type="EMBL" id="TEB33170.1"/>
    </source>
</evidence>
<dbReference type="Pfam" id="PF11176">
    <property type="entry name" value="Tma16"/>
    <property type="match status" value="1"/>
</dbReference>
<dbReference type="Gene3D" id="1.20.1440.170">
    <property type="entry name" value="Translation machinery-associated protein 16-like"/>
    <property type="match status" value="1"/>
</dbReference>
<dbReference type="EMBL" id="QPFP01000013">
    <property type="protein sequence ID" value="TEB33170.1"/>
    <property type="molecule type" value="Genomic_DNA"/>
</dbReference>
<dbReference type="Proteomes" id="UP000298030">
    <property type="component" value="Unassembled WGS sequence"/>
</dbReference>
<keyword evidence="4" id="KW-1185">Reference proteome</keyword>
<dbReference type="GO" id="GO:0005634">
    <property type="term" value="C:nucleus"/>
    <property type="evidence" value="ECO:0007669"/>
    <property type="project" value="TreeGrafter"/>
</dbReference>
<evidence type="ECO:0008006" key="5">
    <source>
        <dbReference type="Google" id="ProtNLM"/>
    </source>
</evidence>
<comment type="caution">
    <text evidence="3">The sequence shown here is derived from an EMBL/GenBank/DDBJ whole genome shotgun (WGS) entry which is preliminary data.</text>
</comment>